<evidence type="ECO:0000313" key="2">
    <source>
        <dbReference type="Proteomes" id="UP000765509"/>
    </source>
</evidence>
<gene>
    <name evidence="1" type="ORF">O181_017745</name>
</gene>
<evidence type="ECO:0000313" key="1">
    <source>
        <dbReference type="EMBL" id="MBW0478030.1"/>
    </source>
</evidence>
<accession>A0A9Q3GTB9</accession>
<organism evidence="1 2">
    <name type="scientific">Austropuccinia psidii MF-1</name>
    <dbReference type="NCBI Taxonomy" id="1389203"/>
    <lineage>
        <taxon>Eukaryota</taxon>
        <taxon>Fungi</taxon>
        <taxon>Dikarya</taxon>
        <taxon>Basidiomycota</taxon>
        <taxon>Pucciniomycotina</taxon>
        <taxon>Pucciniomycetes</taxon>
        <taxon>Pucciniales</taxon>
        <taxon>Sphaerophragmiaceae</taxon>
        <taxon>Austropuccinia</taxon>
    </lineage>
</organism>
<proteinExistence type="predicted"/>
<reference evidence="1" key="1">
    <citation type="submission" date="2021-03" db="EMBL/GenBank/DDBJ databases">
        <title>Draft genome sequence of rust myrtle Austropuccinia psidii MF-1, a brazilian biotype.</title>
        <authorList>
            <person name="Quecine M.C."/>
            <person name="Pachon D.M.R."/>
            <person name="Bonatelli M.L."/>
            <person name="Correr F.H."/>
            <person name="Franceschini L.M."/>
            <person name="Leite T.F."/>
            <person name="Margarido G.R.A."/>
            <person name="Almeida C.A."/>
            <person name="Ferrarezi J.A."/>
            <person name="Labate C.A."/>
        </authorList>
    </citation>
    <scope>NUCLEOTIDE SEQUENCE</scope>
    <source>
        <strain evidence="1">MF-1</strain>
    </source>
</reference>
<name>A0A9Q3GTB9_9BASI</name>
<sequence length="117" mass="12659">MGRADARAHKTSNPAGIEPTISRCCHAATYIEGERLTTGPQRRPVRICNVGVALTPKRQPFVPCGIGAVPVKNTDSQIDSLSAVLRRKTLKEQHTNARTGCIKKRFLTGFPLPGLLA</sequence>
<dbReference type="EMBL" id="AVOT02005029">
    <property type="protein sequence ID" value="MBW0478030.1"/>
    <property type="molecule type" value="Genomic_DNA"/>
</dbReference>
<keyword evidence="2" id="KW-1185">Reference proteome</keyword>
<protein>
    <submittedName>
        <fullName evidence="1">Uncharacterized protein</fullName>
    </submittedName>
</protein>
<comment type="caution">
    <text evidence="1">The sequence shown here is derived from an EMBL/GenBank/DDBJ whole genome shotgun (WGS) entry which is preliminary data.</text>
</comment>
<dbReference type="Proteomes" id="UP000765509">
    <property type="component" value="Unassembled WGS sequence"/>
</dbReference>
<dbReference type="AlphaFoldDB" id="A0A9Q3GTB9"/>